<sequence length="473" mass="50977">MRKRSLREVEVGGRTVLLRVDHNVPLDEQGRVADDRRMVESLPTIQYLKEREARVVLLSHLGRPGGRRSPEFSLAPVAERMSQLLGEAVPLAPDAVGPGAMDAVRALAPGGVLYLENLRFHPGEEANDPAFVSELARLGELFVEEAFGALHRAHASTVGLPRRLPSCVGFLVEREVLELGRLLEDPPRPFVAVLGGAKVKDKLPLVRHLRSKADEILLGGALALPLLRSAAPGEPELDPGIEELLHQRPGEAAVLLPVDFLVEGPGTSGVLTVPAHPLPREVQPLDVGPETRRLFASRLGMAGTVFFNGPLGKVEDPRFGGGEPGRSSRSCARCPDPGWQREGTPPGRCRTWGSNPVSATFPPEVGPRWSSWRAARSPASRCCRTRSGPARRLRGGKPGGPGGLGGVGVHRLQHPAQVRLVDACRLGLHELGDLVRVEAADLLEEGPHLLRGGLEEDHHLRVLAPTFPLPPVR</sequence>
<keyword evidence="4 9" id="KW-0808">Transferase</keyword>
<gene>
    <name evidence="9" type="ORF">B1B_03686</name>
</gene>
<evidence type="ECO:0000256" key="1">
    <source>
        <dbReference type="ARBA" id="ARBA00000642"/>
    </source>
</evidence>
<dbReference type="Pfam" id="PF00162">
    <property type="entry name" value="PGK"/>
    <property type="match status" value="1"/>
</dbReference>
<evidence type="ECO:0000256" key="5">
    <source>
        <dbReference type="ARBA" id="ARBA00022741"/>
    </source>
</evidence>
<evidence type="ECO:0000256" key="8">
    <source>
        <dbReference type="SAM" id="MobiDB-lite"/>
    </source>
</evidence>
<dbReference type="GO" id="GO:0043531">
    <property type="term" value="F:ADP binding"/>
    <property type="evidence" value="ECO:0007669"/>
    <property type="project" value="TreeGrafter"/>
</dbReference>
<dbReference type="PANTHER" id="PTHR11406">
    <property type="entry name" value="PHOSPHOGLYCERATE KINASE"/>
    <property type="match status" value="1"/>
</dbReference>
<keyword evidence="7" id="KW-0067">ATP-binding</keyword>
<dbReference type="InterPro" id="IPR001576">
    <property type="entry name" value="Phosphoglycerate_kinase"/>
</dbReference>
<dbReference type="PROSITE" id="PS00111">
    <property type="entry name" value="PGLYCERATE_KINASE"/>
    <property type="match status" value="1"/>
</dbReference>
<dbReference type="SUPFAM" id="SSF53748">
    <property type="entry name" value="Phosphoglycerate kinase"/>
    <property type="match status" value="1"/>
</dbReference>
<dbReference type="PANTHER" id="PTHR11406:SF23">
    <property type="entry name" value="PHOSPHOGLYCERATE KINASE 1, CHLOROPLASTIC-RELATED"/>
    <property type="match status" value="1"/>
</dbReference>
<dbReference type="PRINTS" id="PR00477">
    <property type="entry name" value="PHGLYCKINASE"/>
</dbReference>
<dbReference type="Gene3D" id="3.40.50.1260">
    <property type="entry name" value="Phosphoglycerate kinase, N-terminal domain"/>
    <property type="match status" value="2"/>
</dbReference>
<dbReference type="GO" id="GO:0005829">
    <property type="term" value="C:cytosol"/>
    <property type="evidence" value="ECO:0007669"/>
    <property type="project" value="TreeGrafter"/>
</dbReference>
<comment type="similarity">
    <text evidence="2">Belongs to the phosphoglycerate kinase family.</text>
</comment>
<dbReference type="GO" id="GO:0005524">
    <property type="term" value="F:ATP binding"/>
    <property type="evidence" value="ECO:0007669"/>
    <property type="project" value="UniProtKB-KW"/>
</dbReference>
<comment type="catalytic activity">
    <reaction evidence="1">
        <text>(2R)-3-phosphoglycerate + ATP = (2R)-3-phospho-glyceroyl phosphate + ADP</text>
        <dbReference type="Rhea" id="RHEA:14801"/>
        <dbReference type="ChEBI" id="CHEBI:30616"/>
        <dbReference type="ChEBI" id="CHEBI:57604"/>
        <dbReference type="ChEBI" id="CHEBI:58272"/>
        <dbReference type="ChEBI" id="CHEBI:456216"/>
        <dbReference type="EC" id="2.7.2.3"/>
    </reaction>
</comment>
<dbReference type="GO" id="GO:0006094">
    <property type="term" value="P:gluconeogenesis"/>
    <property type="evidence" value="ECO:0007669"/>
    <property type="project" value="TreeGrafter"/>
</dbReference>
<reference evidence="9" key="1">
    <citation type="submission" date="2013-08" db="EMBL/GenBank/DDBJ databases">
        <authorList>
            <person name="Mendez C."/>
            <person name="Richter M."/>
            <person name="Ferrer M."/>
            <person name="Sanchez J."/>
        </authorList>
    </citation>
    <scope>NUCLEOTIDE SEQUENCE</scope>
</reference>
<keyword evidence="5" id="KW-0547">Nucleotide-binding</keyword>
<dbReference type="AlphaFoldDB" id="T1BHY9"/>
<feature type="region of interest" description="Disordered" evidence="8">
    <location>
        <begin position="319"/>
        <end position="355"/>
    </location>
</feature>
<accession>T1BHY9</accession>
<name>T1BHY9_9ZZZZ</name>
<evidence type="ECO:0000256" key="6">
    <source>
        <dbReference type="ARBA" id="ARBA00022777"/>
    </source>
</evidence>
<evidence type="ECO:0000313" key="9">
    <source>
        <dbReference type="EMBL" id="EQD72566.1"/>
    </source>
</evidence>
<evidence type="ECO:0000256" key="4">
    <source>
        <dbReference type="ARBA" id="ARBA00022679"/>
    </source>
</evidence>
<dbReference type="FunFam" id="3.40.50.1260:FF:000006">
    <property type="entry name" value="Phosphoglycerate kinase"/>
    <property type="match status" value="1"/>
</dbReference>
<dbReference type="InterPro" id="IPR036043">
    <property type="entry name" value="Phosphoglycerate_kinase_sf"/>
</dbReference>
<evidence type="ECO:0000256" key="3">
    <source>
        <dbReference type="ARBA" id="ARBA00013061"/>
    </source>
</evidence>
<evidence type="ECO:0000256" key="7">
    <source>
        <dbReference type="ARBA" id="ARBA00022840"/>
    </source>
</evidence>
<dbReference type="EMBL" id="AUZY01002277">
    <property type="protein sequence ID" value="EQD72566.1"/>
    <property type="molecule type" value="Genomic_DNA"/>
</dbReference>
<dbReference type="EC" id="2.7.2.3" evidence="3"/>
<dbReference type="GO" id="GO:0004618">
    <property type="term" value="F:phosphoglycerate kinase activity"/>
    <property type="evidence" value="ECO:0007669"/>
    <property type="project" value="UniProtKB-EC"/>
</dbReference>
<comment type="caution">
    <text evidence="9">The sequence shown here is derived from an EMBL/GenBank/DDBJ whole genome shotgun (WGS) entry which is preliminary data.</text>
</comment>
<dbReference type="InterPro" id="IPR015911">
    <property type="entry name" value="Phosphoglycerate_kinase_CS"/>
</dbReference>
<organism evidence="9">
    <name type="scientific">mine drainage metagenome</name>
    <dbReference type="NCBI Taxonomy" id="410659"/>
    <lineage>
        <taxon>unclassified sequences</taxon>
        <taxon>metagenomes</taxon>
        <taxon>ecological metagenomes</taxon>
    </lineage>
</organism>
<keyword evidence="6 9" id="KW-0418">Kinase</keyword>
<protein>
    <recommendedName>
        <fullName evidence="3">phosphoglycerate kinase</fullName>
        <ecNumber evidence="3">2.7.2.3</ecNumber>
    </recommendedName>
</protein>
<dbReference type="InterPro" id="IPR015824">
    <property type="entry name" value="Phosphoglycerate_kinase_N"/>
</dbReference>
<feature type="non-terminal residue" evidence="9">
    <location>
        <position position="473"/>
    </location>
</feature>
<evidence type="ECO:0000256" key="2">
    <source>
        <dbReference type="ARBA" id="ARBA00008982"/>
    </source>
</evidence>
<reference evidence="9" key="2">
    <citation type="journal article" date="2014" name="ISME J.">
        <title>Microbial stratification in low pH oxic and suboxic macroscopic growths along an acid mine drainage.</title>
        <authorList>
            <person name="Mendez-Garcia C."/>
            <person name="Mesa V."/>
            <person name="Sprenger R.R."/>
            <person name="Richter M."/>
            <person name="Diez M.S."/>
            <person name="Solano J."/>
            <person name="Bargiela R."/>
            <person name="Golyshina O.V."/>
            <person name="Manteca A."/>
            <person name="Ramos J.L."/>
            <person name="Gallego J.R."/>
            <person name="Llorente I."/>
            <person name="Martins Dos Santos V.A."/>
            <person name="Jensen O.N."/>
            <person name="Pelaez A.I."/>
            <person name="Sanchez J."/>
            <person name="Ferrer M."/>
        </authorList>
    </citation>
    <scope>NUCLEOTIDE SEQUENCE</scope>
</reference>
<dbReference type="GO" id="GO:0006096">
    <property type="term" value="P:glycolytic process"/>
    <property type="evidence" value="ECO:0007669"/>
    <property type="project" value="InterPro"/>
</dbReference>
<proteinExistence type="inferred from homology"/>